<dbReference type="Bgee" id="ENSAMXG00000037696">
    <property type="expression patterns" value="Expressed in zone of skin and 4 other cell types or tissues"/>
</dbReference>
<dbReference type="AlphaFoldDB" id="A0A3B1JTH6"/>
<comment type="similarity">
    <text evidence="2">Belongs to the tectonin family.</text>
</comment>
<dbReference type="InterPro" id="IPR051513">
    <property type="entry name" value="Tectonin_beta-prop"/>
</dbReference>
<dbReference type="Ensembl" id="ENSAMXT00000040488.1">
    <property type="protein sequence ID" value="ENSAMXP00000045568.1"/>
    <property type="gene ID" value="ENSAMXG00000037696.1"/>
</dbReference>
<organism evidence="3 4">
    <name type="scientific">Astyanax mexicanus</name>
    <name type="common">Blind cave fish</name>
    <name type="synonym">Astyanax fasciatus mexicanus</name>
    <dbReference type="NCBI Taxonomy" id="7994"/>
    <lineage>
        <taxon>Eukaryota</taxon>
        <taxon>Metazoa</taxon>
        <taxon>Chordata</taxon>
        <taxon>Craniata</taxon>
        <taxon>Vertebrata</taxon>
        <taxon>Euteleostomi</taxon>
        <taxon>Actinopterygii</taxon>
        <taxon>Neopterygii</taxon>
        <taxon>Teleostei</taxon>
        <taxon>Ostariophysi</taxon>
        <taxon>Characiformes</taxon>
        <taxon>Characoidei</taxon>
        <taxon>Acestrorhamphidae</taxon>
        <taxon>Acestrorhamphinae</taxon>
        <taxon>Astyanax</taxon>
    </lineage>
</organism>
<sequence>NHCGSLESQKAIFSTTILTALECKLVPGFLKQLDAGNGQVFGVTSSNTVFTLYGGAWTMIRGSLKHVSVGPAGVWGVDSSNFIYRLQNGEWVVVGGLLKQVDAGGSVFAAGVNMYDDIFCGVGWKTLPGKLKYYSCGPYSCWGVNSADQIFIMKDVTSSACGGSLNWEHIPGALSMIEVSTDGKVYGVNSNGDVFTRDGVSPRAPAGTGWRHIPIGRAIKHVSYDLGHLWAIAKDDQILECTE</sequence>
<dbReference type="Pfam" id="PF19193">
    <property type="entry name" value="Tectonin"/>
    <property type="match status" value="1"/>
</dbReference>
<keyword evidence="4" id="KW-1185">Reference proteome</keyword>
<reference evidence="3" key="3">
    <citation type="submission" date="2025-08" db="UniProtKB">
        <authorList>
            <consortium name="Ensembl"/>
        </authorList>
    </citation>
    <scope>IDENTIFICATION</scope>
</reference>
<dbReference type="InParanoid" id="A0A3B1JTH6"/>
<dbReference type="FunCoup" id="A0A3B1JTH6">
    <property type="interactions" value="14"/>
</dbReference>
<dbReference type="InterPro" id="IPR006624">
    <property type="entry name" value="Beta-propeller_rpt_TECPR"/>
</dbReference>
<reference evidence="4" key="2">
    <citation type="journal article" date="2014" name="Nat. Commun.">
        <title>The cavefish genome reveals candidate genes for eye loss.</title>
        <authorList>
            <person name="McGaugh S.E."/>
            <person name="Gross J.B."/>
            <person name="Aken B."/>
            <person name="Blin M."/>
            <person name="Borowsky R."/>
            <person name="Chalopin D."/>
            <person name="Hinaux H."/>
            <person name="Jeffery W.R."/>
            <person name="Keene A."/>
            <person name="Ma L."/>
            <person name="Minx P."/>
            <person name="Murphy D."/>
            <person name="O'Quin K.E."/>
            <person name="Retaux S."/>
            <person name="Rohner N."/>
            <person name="Searle S.M."/>
            <person name="Stahl B.A."/>
            <person name="Tabin C."/>
            <person name="Volff J.N."/>
            <person name="Yoshizawa M."/>
            <person name="Warren W.C."/>
        </authorList>
    </citation>
    <scope>NUCLEOTIDE SEQUENCE [LARGE SCALE GENOMIC DNA]</scope>
    <source>
        <strain evidence="4">female</strain>
    </source>
</reference>
<proteinExistence type="inferred from homology"/>
<reference evidence="3" key="4">
    <citation type="submission" date="2025-09" db="UniProtKB">
        <authorList>
            <consortium name="Ensembl"/>
        </authorList>
    </citation>
    <scope>IDENTIFICATION</scope>
</reference>
<evidence type="ECO:0000313" key="3">
    <source>
        <dbReference type="Ensembl" id="ENSAMXP00000045568.1"/>
    </source>
</evidence>
<dbReference type="GeneTree" id="ENSGT00510000047886"/>
<accession>A0A3B1JTH6</accession>
<evidence type="ECO:0008006" key="5">
    <source>
        <dbReference type="Google" id="ProtNLM"/>
    </source>
</evidence>
<protein>
    <recommendedName>
        <fullName evidence="5">Fish-egg lectin-like</fullName>
    </recommendedName>
</protein>
<evidence type="ECO:0000313" key="4">
    <source>
        <dbReference type="Proteomes" id="UP000018467"/>
    </source>
</evidence>
<evidence type="ECO:0000256" key="1">
    <source>
        <dbReference type="ARBA" id="ARBA00022734"/>
    </source>
</evidence>
<dbReference type="Proteomes" id="UP000018467">
    <property type="component" value="Unassembled WGS sequence"/>
</dbReference>
<dbReference type="SMART" id="SM00706">
    <property type="entry name" value="TECPR"/>
    <property type="match status" value="6"/>
</dbReference>
<evidence type="ECO:0000256" key="2">
    <source>
        <dbReference type="ARBA" id="ARBA00038331"/>
    </source>
</evidence>
<dbReference type="PANTHER" id="PTHR23250">
    <property type="entry name" value="DYSFERLIN-RELATED"/>
    <property type="match status" value="1"/>
</dbReference>
<dbReference type="PANTHER" id="PTHR23250:SF3">
    <property type="entry name" value="FISH-EGG LECTIN-LIKE ISOFORM X1-RELATED"/>
    <property type="match status" value="1"/>
</dbReference>
<name>A0A3B1JTH6_ASTMX</name>
<keyword evidence="1" id="KW-0430">Lectin</keyword>
<dbReference type="GO" id="GO:0030246">
    <property type="term" value="F:carbohydrate binding"/>
    <property type="evidence" value="ECO:0007669"/>
    <property type="project" value="UniProtKB-KW"/>
</dbReference>
<reference evidence="4" key="1">
    <citation type="submission" date="2013-03" db="EMBL/GenBank/DDBJ databases">
        <authorList>
            <person name="Jeffery W."/>
            <person name="Warren W."/>
            <person name="Wilson R.K."/>
        </authorList>
    </citation>
    <scope>NUCLEOTIDE SEQUENCE</scope>
    <source>
        <strain evidence="4">female</strain>
    </source>
</reference>